<feature type="domain" description="DUF7869" evidence="2">
    <location>
        <begin position="491"/>
        <end position="594"/>
    </location>
</feature>
<sequence length="715" mass="82403">MLPRTRKILDRCNAQLPLTLPPSITPPITTPFEQPISSRNEECDITLNTPTPTELSKTLSNVEPCSTQTFPLTQKDASLNSADSSSNSSEFSEYYTSSSYQPSEEAVSPCSSPVELLTDADDVTYTQEVFHGDLREGNSRKRKGDKGQWKKNYNKLLRMQGKKYLGYTNPKHERMKQNKMRPERILGVRCESNFCKRSKKRVCEQISDEDRKNLFHHFWSDLTWDQRKIFVSTNVHTTSTKRNTTENTSRRSNTLQFSLPGNDEHGNTLRRPVCRIMFLNTLCLGSFTVQSWVKKGRYGMHPSQNNANLNRKKTSRVDVEMQTRHLDNFLDALPKMPSHYNRKNTNKLFLEPLYKSQSNLYNIYKEYCSSKNTSAFSMKKFNEVFHSKNLSIHQLKKDMCDTCVAHSVGNLSEELYQQHIKNKDKARNEKMCDKERAVRNECILLTADVQAVKVSPCITASAIYFKTKLACHNFTVYDTTTHHATCYWFSEIDSDVTASTFASLLIDYLERHCLSKRLPIILFTDGCTSQNRNAILANALLNFCMHHGVTITQKFLEVGHTQMEGDAVHSAIERKLKNRNIHLPSDYLAVTKEARTRPFPYEALMIPHNFFKNYADESTWRYTTIRPGRKVGDPRVIDIKAIMYKPTGSIQVKLNFDDDWTDLPLRPRQIPVITEYKPMHNTPIPITATKFKHLQELKTVIPPDCHGFYDSLPHK</sequence>
<feature type="compositionally biased region" description="Low complexity" evidence="1">
    <location>
        <begin position="76"/>
        <end position="99"/>
    </location>
</feature>
<protein>
    <recommendedName>
        <fullName evidence="2">DUF7869 domain-containing protein</fullName>
    </recommendedName>
</protein>
<dbReference type="PANTHER" id="PTHR10773:SF19">
    <property type="match status" value="1"/>
</dbReference>
<evidence type="ECO:0000256" key="1">
    <source>
        <dbReference type="SAM" id="MobiDB-lite"/>
    </source>
</evidence>
<evidence type="ECO:0000259" key="2">
    <source>
        <dbReference type="Pfam" id="PF25273"/>
    </source>
</evidence>
<dbReference type="PANTHER" id="PTHR10773">
    <property type="entry name" value="DNA-DIRECTED RNA POLYMERASES I, II, AND III SUBUNIT RPABC2"/>
    <property type="match status" value="1"/>
</dbReference>
<accession>A0A9N9XFX3</accession>
<gene>
    <name evidence="3" type="ORF">DIABBA_LOCUS10726</name>
</gene>
<name>A0A9N9XFX3_DIABA</name>
<feature type="compositionally biased region" description="Low complexity" evidence="1">
    <location>
        <begin position="240"/>
        <end position="254"/>
    </location>
</feature>
<dbReference type="InterPro" id="IPR057191">
    <property type="entry name" value="DUF7869"/>
</dbReference>
<organism evidence="3 4">
    <name type="scientific">Diabrotica balteata</name>
    <name type="common">Banded cucumber beetle</name>
    <dbReference type="NCBI Taxonomy" id="107213"/>
    <lineage>
        <taxon>Eukaryota</taxon>
        <taxon>Metazoa</taxon>
        <taxon>Ecdysozoa</taxon>
        <taxon>Arthropoda</taxon>
        <taxon>Hexapoda</taxon>
        <taxon>Insecta</taxon>
        <taxon>Pterygota</taxon>
        <taxon>Neoptera</taxon>
        <taxon>Endopterygota</taxon>
        <taxon>Coleoptera</taxon>
        <taxon>Polyphaga</taxon>
        <taxon>Cucujiformia</taxon>
        <taxon>Chrysomeloidea</taxon>
        <taxon>Chrysomelidae</taxon>
        <taxon>Galerucinae</taxon>
        <taxon>Diabroticina</taxon>
        <taxon>Diabroticites</taxon>
        <taxon>Diabrotica</taxon>
    </lineage>
</organism>
<dbReference type="Proteomes" id="UP001153709">
    <property type="component" value="Chromosome 7"/>
</dbReference>
<dbReference type="AlphaFoldDB" id="A0A9N9XFX3"/>
<dbReference type="EMBL" id="OU898282">
    <property type="protein sequence ID" value="CAG9837767.1"/>
    <property type="molecule type" value="Genomic_DNA"/>
</dbReference>
<feature type="region of interest" description="Disordered" evidence="1">
    <location>
        <begin position="240"/>
        <end position="263"/>
    </location>
</feature>
<proteinExistence type="predicted"/>
<dbReference type="OrthoDB" id="6774673at2759"/>
<dbReference type="Pfam" id="PF25273">
    <property type="entry name" value="DUF7869"/>
    <property type="match status" value="1"/>
</dbReference>
<reference evidence="3" key="1">
    <citation type="submission" date="2022-01" db="EMBL/GenBank/DDBJ databases">
        <authorList>
            <person name="King R."/>
        </authorList>
    </citation>
    <scope>NUCLEOTIDE SEQUENCE</scope>
</reference>
<evidence type="ECO:0000313" key="4">
    <source>
        <dbReference type="Proteomes" id="UP001153709"/>
    </source>
</evidence>
<evidence type="ECO:0000313" key="3">
    <source>
        <dbReference type="EMBL" id="CAG9837767.1"/>
    </source>
</evidence>
<keyword evidence="4" id="KW-1185">Reference proteome</keyword>
<feature type="region of interest" description="Disordered" evidence="1">
    <location>
        <begin position="73"/>
        <end position="112"/>
    </location>
</feature>